<name>A0A397J5V5_9GLOM</name>
<evidence type="ECO:0000313" key="2">
    <source>
        <dbReference type="Proteomes" id="UP000266861"/>
    </source>
</evidence>
<protein>
    <submittedName>
        <fullName evidence="1">Uncharacterized protein</fullName>
    </submittedName>
</protein>
<sequence length="68" mass="7621">MNDKMNVCKFENQVYTVFLVKKKDKLPACTRKCMASVPEIEKVLLHSDPNTDDIVDDGGVDVTFISGE</sequence>
<organism evidence="1 2">
    <name type="scientific">Diversispora epigaea</name>
    <dbReference type="NCBI Taxonomy" id="1348612"/>
    <lineage>
        <taxon>Eukaryota</taxon>
        <taxon>Fungi</taxon>
        <taxon>Fungi incertae sedis</taxon>
        <taxon>Mucoromycota</taxon>
        <taxon>Glomeromycotina</taxon>
        <taxon>Glomeromycetes</taxon>
        <taxon>Diversisporales</taxon>
        <taxon>Diversisporaceae</taxon>
        <taxon>Diversispora</taxon>
    </lineage>
</organism>
<dbReference type="EMBL" id="PQFF01000130">
    <property type="protein sequence ID" value="RHZ80210.1"/>
    <property type="molecule type" value="Genomic_DNA"/>
</dbReference>
<evidence type="ECO:0000313" key="1">
    <source>
        <dbReference type="EMBL" id="RHZ80210.1"/>
    </source>
</evidence>
<keyword evidence="2" id="KW-1185">Reference proteome</keyword>
<dbReference type="Proteomes" id="UP000266861">
    <property type="component" value="Unassembled WGS sequence"/>
</dbReference>
<dbReference type="AlphaFoldDB" id="A0A397J5V5"/>
<comment type="caution">
    <text evidence="1">The sequence shown here is derived from an EMBL/GenBank/DDBJ whole genome shotgun (WGS) entry which is preliminary data.</text>
</comment>
<accession>A0A397J5V5</accession>
<proteinExistence type="predicted"/>
<reference evidence="1 2" key="1">
    <citation type="submission" date="2018-08" db="EMBL/GenBank/DDBJ databases">
        <title>Genome and evolution of the arbuscular mycorrhizal fungus Diversispora epigaea (formerly Glomus versiforme) and its bacterial endosymbionts.</title>
        <authorList>
            <person name="Sun X."/>
            <person name="Fei Z."/>
            <person name="Harrison M."/>
        </authorList>
    </citation>
    <scope>NUCLEOTIDE SEQUENCE [LARGE SCALE GENOMIC DNA]</scope>
    <source>
        <strain evidence="1 2">IT104</strain>
    </source>
</reference>
<gene>
    <name evidence="1" type="ORF">Glove_139g195</name>
</gene>